<dbReference type="PROSITE" id="PS51147">
    <property type="entry name" value="PFTA"/>
    <property type="match status" value="4"/>
</dbReference>
<dbReference type="PANTHER" id="PTHR11129">
    <property type="entry name" value="PROTEIN FARNESYLTRANSFERASE ALPHA SUBUNIT/RAB GERANYLGERANYL TRANSFERASE ALPHA SUBUNIT"/>
    <property type="match status" value="1"/>
</dbReference>
<comment type="caution">
    <text evidence="8">The sequence shown here is derived from an EMBL/GenBank/DDBJ whole genome shotgun (WGS) entry which is preliminary data.</text>
</comment>
<feature type="region of interest" description="Disordered" evidence="7">
    <location>
        <begin position="80"/>
        <end position="148"/>
    </location>
</feature>
<keyword evidence="3 6" id="KW-0808">Transferase</keyword>
<dbReference type="EC" id="2.5.1.60" evidence="6"/>
<evidence type="ECO:0000256" key="5">
    <source>
        <dbReference type="ARBA" id="ARBA00047658"/>
    </source>
</evidence>
<gene>
    <name evidence="8" type="ORF">HYQ45_010960</name>
</gene>
<evidence type="ECO:0000313" key="9">
    <source>
        <dbReference type="Proteomes" id="UP000689129"/>
    </source>
</evidence>
<evidence type="ECO:0000256" key="1">
    <source>
        <dbReference type="ARBA" id="ARBA00006734"/>
    </source>
</evidence>
<dbReference type="InterPro" id="IPR002088">
    <property type="entry name" value="Prenyl_trans_a"/>
</dbReference>
<dbReference type="GO" id="GO:0005968">
    <property type="term" value="C:Rab-protein geranylgeranyltransferase complex"/>
    <property type="evidence" value="ECO:0007669"/>
    <property type="project" value="TreeGrafter"/>
</dbReference>
<comment type="function">
    <text evidence="6">Catalyzes the transfer of a geranyl-geranyl moiety from geranyl-geranyl pyrophosphate to cysteines occuring in specific C-terminal amino acid sequences.</text>
</comment>
<evidence type="ECO:0000313" key="8">
    <source>
        <dbReference type="EMBL" id="KAG7130046.1"/>
    </source>
</evidence>
<reference evidence="8" key="1">
    <citation type="journal article" date="2021" name="Mol. Plant Pathol.">
        <title>A 20-kb lineage-specific genomic region tames virulence in pathogenic amphidiploid Verticillium longisporum.</title>
        <authorList>
            <person name="Harting R."/>
            <person name="Starke J."/>
            <person name="Kusch H."/>
            <person name="Poggeler S."/>
            <person name="Maurus I."/>
            <person name="Schluter R."/>
            <person name="Landesfeind M."/>
            <person name="Bulla I."/>
            <person name="Nowrousian M."/>
            <person name="de Jonge R."/>
            <person name="Stahlhut G."/>
            <person name="Hoff K.J."/>
            <person name="Asshauer K.P."/>
            <person name="Thurmer A."/>
            <person name="Stanke M."/>
            <person name="Daniel R."/>
            <person name="Morgenstern B."/>
            <person name="Thomma B.P.H.J."/>
            <person name="Kronstad J.W."/>
            <person name="Braus-Stromeyer S.A."/>
            <person name="Braus G.H."/>
        </authorList>
    </citation>
    <scope>NUCLEOTIDE SEQUENCE</scope>
    <source>
        <strain evidence="8">Vl32</strain>
    </source>
</reference>
<proteinExistence type="inferred from homology"/>
<dbReference type="GO" id="GO:0004663">
    <property type="term" value="F:Rab geranylgeranyltransferase activity"/>
    <property type="evidence" value="ECO:0007669"/>
    <property type="project" value="UniProtKB-UniRule"/>
</dbReference>
<comment type="similarity">
    <text evidence="1 6">Belongs to the protein prenyltransferase subunit alpha family.</text>
</comment>
<protein>
    <recommendedName>
        <fullName evidence="6">Geranylgeranyl transferase type-2 subunit alpha</fullName>
        <ecNumber evidence="6">2.5.1.60</ecNumber>
    </recommendedName>
    <alternativeName>
        <fullName evidence="6">Geranylgeranyl transferase type II subunit alpha</fullName>
    </alternativeName>
</protein>
<dbReference type="EMBL" id="JAEMWZ010000237">
    <property type="protein sequence ID" value="KAG7130046.1"/>
    <property type="molecule type" value="Genomic_DNA"/>
</dbReference>
<accession>A0A8I3AQC9</accession>
<keyword evidence="2 6" id="KW-0637">Prenyltransferase</keyword>
<evidence type="ECO:0000256" key="3">
    <source>
        <dbReference type="ARBA" id="ARBA00022679"/>
    </source>
</evidence>
<dbReference type="AlphaFoldDB" id="A0A8I3AQC9"/>
<evidence type="ECO:0000256" key="7">
    <source>
        <dbReference type="SAM" id="MobiDB-lite"/>
    </source>
</evidence>
<sequence length="436" mass="48667">MASHGVARTSRARTPAQYQADQDKIAAYRDLDARLLAANNDSSALADPATLSLTADLLARNPEHYTAWNVRRRCLTCGSLSKRSPGPSPSAPSATSSTHSTAPTSSAAWSPSGSAATQPAPASRPHPSSGRSGTTAEGSPAPDAAVPEANATLKTDDKIDDKTDDKHNALVLNTLRSELQFTFPLIKANPKCYWIWNYRLWLLQQAIELLPVAAARRVWDEELGLVALMLTKDQRNFHAWGYRRHVVRTLESEALAGSTMSEAEFAYTERMISAGLSNFSAWHHRSQVIPRLLDERGFNDAERRAFLDAEFSLVRRALDVGPEDQSCWYYHQFLVLNITEPVGKQTIAPNLCAEDKVPILQSEIDNIKDLLEDYDDDLKLAYEALMDYTPALARLEGRDETEANRAELQGWLAKLRKLDPMRKGRWDDFERAHRLR</sequence>
<comment type="catalytic activity">
    <reaction evidence="5 6">
        <text>geranylgeranyl diphosphate + L-cysteinyl-[protein] = S-geranylgeranyl-L-cysteinyl-[protein] + diphosphate</text>
        <dbReference type="Rhea" id="RHEA:21240"/>
        <dbReference type="Rhea" id="RHEA-COMP:10131"/>
        <dbReference type="Rhea" id="RHEA-COMP:11537"/>
        <dbReference type="ChEBI" id="CHEBI:29950"/>
        <dbReference type="ChEBI" id="CHEBI:33019"/>
        <dbReference type="ChEBI" id="CHEBI:57533"/>
        <dbReference type="ChEBI" id="CHEBI:86021"/>
        <dbReference type="EC" id="2.5.1.60"/>
    </reaction>
</comment>
<dbReference type="Pfam" id="PF01239">
    <property type="entry name" value="PPTA"/>
    <property type="match status" value="5"/>
</dbReference>
<dbReference type="GO" id="GO:0097354">
    <property type="term" value="P:prenylation"/>
    <property type="evidence" value="ECO:0007669"/>
    <property type="project" value="UniProtKB-UniRule"/>
</dbReference>
<organism evidence="8 9">
    <name type="scientific">Verticillium longisporum</name>
    <name type="common">Verticillium dahliae var. longisporum</name>
    <dbReference type="NCBI Taxonomy" id="100787"/>
    <lineage>
        <taxon>Eukaryota</taxon>
        <taxon>Fungi</taxon>
        <taxon>Dikarya</taxon>
        <taxon>Ascomycota</taxon>
        <taxon>Pezizomycotina</taxon>
        <taxon>Sordariomycetes</taxon>
        <taxon>Hypocreomycetidae</taxon>
        <taxon>Glomerellales</taxon>
        <taxon>Plectosphaerellaceae</taxon>
        <taxon>Verticillium</taxon>
    </lineage>
</organism>
<dbReference type="Proteomes" id="UP000689129">
    <property type="component" value="Unassembled WGS sequence"/>
</dbReference>
<name>A0A8I3AQC9_VERLO</name>
<feature type="compositionally biased region" description="Low complexity" evidence="7">
    <location>
        <begin position="91"/>
        <end position="117"/>
    </location>
</feature>
<evidence type="ECO:0000256" key="4">
    <source>
        <dbReference type="ARBA" id="ARBA00022737"/>
    </source>
</evidence>
<keyword evidence="4" id="KW-0677">Repeat</keyword>
<dbReference type="OrthoDB" id="1658at2759"/>
<dbReference type="PANTHER" id="PTHR11129:SF2">
    <property type="entry name" value="GERANYLGERANYL TRANSFERASE TYPE-2 SUBUNIT ALPHA"/>
    <property type="match status" value="1"/>
</dbReference>
<evidence type="ECO:0000256" key="2">
    <source>
        <dbReference type="ARBA" id="ARBA00022602"/>
    </source>
</evidence>
<evidence type="ECO:0000256" key="6">
    <source>
        <dbReference type="RuleBase" id="RU367120"/>
    </source>
</evidence>